<dbReference type="AlphaFoldDB" id="A0A0F9JT96"/>
<organism evidence="1">
    <name type="scientific">marine sediment metagenome</name>
    <dbReference type="NCBI Taxonomy" id="412755"/>
    <lineage>
        <taxon>unclassified sequences</taxon>
        <taxon>metagenomes</taxon>
        <taxon>ecological metagenomes</taxon>
    </lineage>
</organism>
<protein>
    <recommendedName>
        <fullName evidence="2">Tip attachment protein J domain-containing protein</fullName>
    </recommendedName>
</protein>
<gene>
    <name evidence="1" type="ORF">LCGC14_1488590</name>
</gene>
<sequence length="586" mass="64167">MPPVIAAIAFKVALIVKISFVSAYYLTTAALIAGGAFVARKTTQALTPDFGSRARGQTVHIKQSAMPHRILYGERRISGAVTFIATSQGTKFLHMIITLCAHEVEEIGTVLLYNDPIYSGFLDGDGVVRKGRYRNHVLIQKSLGDEGAATQPFPDLVTEMARDPVTAHRWTNSHKQTGHAKIYIRFRHDSGESNMWAGGFPNISVWVKGKPITDNRTAATHWSPNPAMCMEDFLRTSAINSGLGVPAADIDTTSLDAAANVCDEFVETLQTSHTVDNDHPAWGGVQIANDMLRLSGDPDSRTFLAFQTGDRIQIQIVAGTLPTGLAESTNYYAIVMRHMRVKTRGRDVQDVGGVPQGNDWWPCTMRLASSYINALKGTFITLTGTSTGQFQVFKTAEPRYTCSYLIDVNREPGEILEEMASAMNPIGGGISRIGGKWFFNAAAWVAPTVTLDENHVVGPIDVQTNVSRKERVNTVTGLYVTPIMFDQPTNYPEITNSMYVTEDGEKIPLQVDFAATSRPATAQRMAKIVLEDARQSITVSAAFKLHAMQLVPGDVFTFDNTRFGWSGKSFRVTNWGMSIQQSSLGG</sequence>
<feature type="non-terminal residue" evidence="1">
    <location>
        <position position="586"/>
    </location>
</feature>
<dbReference type="EMBL" id="LAZR01010679">
    <property type="protein sequence ID" value="KKM65701.1"/>
    <property type="molecule type" value="Genomic_DNA"/>
</dbReference>
<reference evidence="1" key="1">
    <citation type="journal article" date="2015" name="Nature">
        <title>Complex archaea that bridge the gap between prokaryotes and eukaryotes.</title>
        <authorList>
            <person name="Spang A."/>
            <person name="Saw J.H."/>
            <person name="Jorgensen S.L."/>
            <person name="Zaremba-Niedzwiedzka K."/>
            <person name="Martijn J."/>
            <person name="Lind A.E."/>
            <person name="van Eijk R."/>
            <person name="Schleper C."/>
            <person name="Guy L."/>
            <person name="Ettema T.J."/>
        </authorList>
    </citation>
    <scope>NUCLEOTIDE SEQUENCE</scope>
</reference>
<proteinExistence type="predicted"/>
<evidence type="ECO:0000313" key="1">
    <source>
        <dbReference type="EMBL" id="KKM65701.1"/>
    </source>
</evidence>
<comment type="caution">
    <text evidence="1">The sequence shown here is derived from an EMBL/GenBank/DDBJ whole genome shotgun (WGS) entry which is preliminary data.</text>
</comment>
<name>A0A0F9JT96_9ZZZZ</name>
<evidence type="ECO:0008006" key="2">
    <source>
        <dbReference type="Google" id="ProtNLM"/>
    </source>
</evidence>
<accession>A0A0F9JT96</accession>